<keyword evidence="2" id="KW-0540">Nuclease</keyword>
<feature type="transmembrane region" description="Helical" evidence="1">
    <location>
        <begin position="81"/>
        <end position="104"/>
    </location>
</feature>
<dbReference type="KEGG" id="mmav:RE476_00945"/>
<sequence length="110" mass="12418">MNKEAYKQSINKQKRDKKTSLCCSICGESSPETLENHHLFSRANSEMTVPLCKNCHAKITSEQNKLSPKIRSKTSSRKNNIRLFLVSVGGILKIIADQLLFIGFEGDFDE</sequence>
<keyword evidence="3" id="KW-1185">Reference proteome</keyword>
<dbReference type="AlphaFoldDB" id="A0AA51YJA9"/>
<organism evidence="2 3">
    <name type="scientific">Methanolobus mangrovi</name>
    <dbReference type="NCBI Taxonomy" id="3072977"/>
    <lineage>
        <taxon>Archaea</taxon>
        <taxon>Methanobacteriati</taxon>
        <taxon>Methanobacteriota</taxon>
        <taxon>Stenosarchaea group</taxon>
        <taxon>Methanomicrobia</taxon>
        <taxon>Methanosarcinales</taxon>
        <taxon>Methanosarcinaceae</taxon>
        <taxon>Methanolobus</taxon>
    </lineage>
</organism>
<dbReference type="Proteomes" id="UP001183006">
    <property type="component" value="Chromosome"/>
</dbReference>
<keyword evidence="1" id="KW-0812">Transmembrane</keyword>
<dbReference type="GeneID" id="84228664"/>
<reference evidence="2" key="1">
    <citation type="submission" date="2023-08" db="EMBL/GenBank/DDBJ databases">
        <title>Methanolobus mangrovi sp. nov. and Methanolobus sediminis sp. nov, two novel methylotrophic methanogens isolated from mangrove sediments in China.</title>
        <authorList>
            <person name="Zhou J."/>
        </authorList>
    </citation>
    <scope>NUCLEOTIDE SEQUENCE</scope>
    <source>
        <strain evidence="2">FTZ2</strain>
    </source>
</reference>
<dbReference type="GO" id="GO:0004519">
    <property type="term" value="F:endonuclease activity"/>
    <property type="evidence" value="ECO:0007669"/>
    <property type="project" value="UniProtKB-KW"/>
</dbReference>
<dbReference type="EMBL" id="CP133594">
    <property type="protein sequence ID" value="WMW22415.1"/>
    <property type="molecule type" value="Genomic_DNA"/>
</dbReference>
<keyword evidence="1" id="KW-1133">Transmembrane helix</keyword>
<evidence type="ECO:0000256" key="1">
    <source>
        <dbReference type="SAM" id="Phobius"/>
    </source>
</evidence>
<name>A0AA51YJA9_9EURY</name>
<protein>
    <submittedName>
        <fullName evidence="2">HNH endonuclease</fullName>
    </submittedName>
</protein>
<keyword evidence="2" id="KW-0255">Endonuclease</keyword>
<proteinExistence type="predicted"/>
<dbReference type="RefSeq" id="WP_309308319.1">
    <property type="nucleotide sequence ID" value="NZ_CP133594.1"/>
</dbReference>
<keyword evidence="2" id="KW-0378">Hydrolase</keyword>
<evidence type="ECO:0000313" key="3">
    <source>
        <dbReference type="Proteomes" id="UP001183006"/>
    </source>
</evidence>
<keyword evidence="1" id="KW-0472">Membrane</keyword>
<accession>A0AA51YJA9</accession>
<gene>
    <name evidence="2" type="ORF">RE476_00945</name>
</gene>
<evidence type="ECO:0000313" key="2">
    <source>
        <dbReference type="EMBL" id="WMW22415.1"/>
    </source>
</evidence>